<sequence>MCHSSVKGKSEEIIIAQSGEETNVRVDSIEKKCDGNEAVIFTLKDEIENLHRNAKISYLELRNVPAKLQESKEEPVKIVTQLGKTINLELSASDIKNI</sequence>
<protein>
    <submittedName>
        <fullName evidence="1">Branched-chain amino acid aminotransferase</fullName>
    </submittedName>
</protein>
<gene>
    <name evidence="1" type="ORF">OBRU01_05774</name>
</gene>
<keyword evidence="1" id="KW-0032">Aminotransferase</keyword>
<name>A0A0L7LLV4_OPEBR</name>
<proteinExistence type="predicted"/>
<dbReference type="Proteomes" id="UP000037510">
    <property type="component" value="Unassembled WGS sequence"/>
</dbReference>
<organism evidence="1 2">
    <name type="scientific">Operophtera brumata</name>
    <name type="common">Winter moth</name>
    <name type="synonym">Phalaena brumata</name>
    <dbReference type="NCBI Taxonomy" id="104452"/>
    <lineage>
        <taxon>Eukaryota</taxon>
        <taxon>Metazoa</taxon>
        <taxon>Ecdysozoa</taxon>
        <taxon>Arthropoda</taxon>
        <taxon>Hexapoda</taxon>
        <taxon>Insecta</taxon>
        <taxon>Pterygota</taxon>
        <taxon>Neoptera</taxon>
        <taxon>Endopterygota</taxon>
        <taxon>Lepidoptera</taxon>
        <taxon>Glossata</taxon>
        <taxon>Ditrysia</taxon>
        <taxon>Geometroidea</taxon>
        <taxon>Geometridae</taxon>
        <taxon>Larentiinae</taxon>
        <taxon>Operophtera</taxon>
    </lineage>
</organism>
<keyword evidence="1" id="KW-0808">Transferase</keyword>
<keyword evidence="2" id="KW-1185">Reference proteome</keyword>
<dbReference type="GO" id="GO:0008483">
    <property type="term" value="F:transaminase activity"/>
    <property type="evidence" value="ECO:0007669"/>
    <property type="project" value="UniProtKB-KW"/>
</dbReference>
<dbReference type="EMBL" id="JTDY01000623">
    <property type="protein sequence ID" value="KOB76432.1"/>
    <property type="molecule type" value="Genomic_DNA"/>
</dbReference>
<reference evidence="1 2" key="1">
    <citation type="journal article" date="2015" name="Genome Biol. Evol.">
        <title>The genome of winter moth (Operophtera brumata) provides a genomic perspective on sexual dimorphism and phenology.</title>
        <authorList>
            <person name="Derks M.F."/>
            <person name="Smit S."/>
            <person name="Salis L."/>
            <person name="Schijlen E."/>
            <person name="Bossers A."/>
            <person name="Mateman C."/>
            <person name="Pijl A.S."/>
            <person name="de Ridder D."/>
            <person name="Groenen M.A."/>
            <person name="Visser M.E."/>
            <person name="Megens H.J."/>
        </authorList>
    </citation>
    <scope>NUCLEOTIDE SEQUENCE [LARGE SCALE GENOMIC DNA]</scope>
    <source>
        <strain evidence="1">WM2013NL</strain>
        <tissue evidence="1">Head and thorax</tissue>
    </source>
</reference>
<accession>A0A0L7LLV4</accession>
<comment type="caution">
    <text evidence="1">The sequence shown here is derived from an EMBL/GenBank/DDBJ whole genome shotgun (WGS) entry which is preliminary data.</text>
</comment>
<dbReference type="AlphaFoldDB" id="A0A0L7LLV4"/>
<evidence type="ECO:0000313" key="2">
    <source>
        <dbReference type="Proteomes" id="UP000037510"/>
    </source>
</evidence>
<evidence type="ECO:0000313" key="1">
    <source>
        <dbReference type="EMBL" id="KOB76432.1"/>
    </source>
</evidence>